<reference evidence="7 8" key="1">
    <citation type="journal article" date="2016" name="Nat. Commun.">
        <title>Thousands of microbial genomes shed light on interconnected biogeochemical processes in an aquifer system.</title>
        <authorList>
            <person name="Anantharaman K."/>
            <person name="Brown C.T."/>
            <person name="Hug L.A."/>
            <person name="Sharon I."/>
            <person name="Castelle C.J."/>
            <person name="Probst A.J."/>
            <person name="Thomas B.C."/>
            <person name="Singh A."/>
            <person name="Wilkins M.J."/>
            <person name="Karaoz U."/>
            <person name="Brodie E.L."/>
            <person name="Williams K.H."/>
            <person name="Hubbard S.S."/>
            <person name="Banfield J.F."/>
        </authorList>
    </citation>
    <scope>NUCLEOTIDE SEQUENCE [LARGE SCALE GENOMIC DNA]</scope>
</reference>
<organism evidence="7 8">
    <name type="scientific">Candidatus Wildermuthbacteria bacterium GWA2_46_15</name>
    <dbReference type="NCBI Taxonomy" id="1802443"/>
    <lineage>
        <taxon>Bacteria</taxon>
        <taxon>Candidatus Wildermuthiibacteriota</taxon>
    </lineage>
</organism>
<dbReference type="EMBL" id="MHTO01000017">
    <property type="protein sequence ID" value="OHA62335.1"/>
    <property type="molecule type" value="Genomic_DNA"/>
</dbReference>
<evidence type="ECO:0000256" key="2">
    <source>
        <dbReference type="ARBA" id="ARBA00022730"/>
    </source>
</evidence>
<dbReference type="STRING" id="1802443.A2117_00435"/>
<comment type="function">
    <text evidence="6">One of the early assembly proteins it binds 23S rRNA. One of the proteins that surrounds the polypeptide exit tunnel on the outside of the ribosome. Forms the main docking site for trigger factor binding to the ribosome.</text>
</comment>
<dbReference type="GO" id="GO:0006412">
    <property type="term" value="P:translation"/>
    <property type="evidence" value="ECO:0007669"/>
    <property type="project" value="UniProtKB-UniRule"/>
</dbReference>
<dbReference type="GO" id="GO:0019843">
    <property type="term" value="F:rRNA binding"/>
    <property type="evidence" value="ECO:0007669"/>
    <property type="project" value="UniProtKB-UniRule"/>
</dbReference>
<keyword evidence="5 6" id="KW-0687">Ribonucleoprotein</keyword>
<evidence type="ECO:0000313" key="8">
    <source>
        <dbReference type="Proteomes" id="UP000179245"/>
    </source>
</evidence>
<dbReference type="GO" id="GO:1990904">
    <property type="term" value="C:ribonucleoprotein complex"/>
    <property type="evidence" value="ECO:0007669"/>
    <property type="project" value="UniProtKB-KW"/>
</dbReference>
<gene>
    <name evidence="6" type="primary">rplW</name>
    <name evidence="7" type="ORF">A2117_00435</name>
</gene>
<dbReference type="Gene3D" id="3.30.70.330">
    <property type="match status" value="1"/>
</dbReference>
<evidence type="ECO:0000256" key="6">
    <source>
        <dbReference type="HAMAP-Rule" id="MF_01369"/>
    </source>
</evidence>
<keyword evidence="2 6" id="KW-0699">rRNA-binding</keyword>
<evidence type="ECO:0000256" key="3">
    <source>
        <dbReference type="ARBA" id="ARBA00022884"/>
    </source>
</evidence>
<dbReference type="InterPro" id="IPR012678">
    <property type="entry name" value="Ribosomal_uL23/eL15/eS24_sf"/>
</dbReference>
<dbReference type="InterPro" id="IPR013025">
    <property type="entry name" value="Ribosomal_uL23-like"/>
</dbReference>
<keyword evidence="4 6" id="KW-0689">Ribosomal protein</keyword>
<evidence type="ECO:0000256" key="1">
    <source>
        <dbReference type="ARBA" id="ARBA00006700"/>
    </source>
</evidence>
<accession>A0A1G2QNY8</accession>
<dbReference type="Proteomes" id="UP000179245">
    <property type="component" value="Unassembled WGS sequence"/>
</dbReference>
<evidence type="ECO:0000256" key="5">
    <source>
        <dbReference type="ARBA" id="ARBA00023274"/>
    </source>
</evidence>
<evidence type="ECO:0000313" key="7">
    <source>
        <dbReference type="EMBL" id="OHA62335.1"/>
    </source>
</evidence>
<name>A0A1G2QNY8_9BACT</name>
<dbReference type="HAMAP" id="MF_01369_B">
    <property type="entry name" value="Ribosomal_uL23_B"/>
    <property type="match status" value="1"/>
</dbReference>
<dbReference type="Pfam" id="PF00276">
    <property type="entry name" value="Ribosomal_L23"/>
    <property type="match status" value="1"/>
</dbReference>
<dbReference type="AlphaFoldDB" id="A0A1G2QNY8"/>
<evidence type="ECO:0000256" key="4">
    <source>
        <dbReference type="ARBA" id="ARBA00022980"/>
    </source>
</evidence>
<protein>
    <recommendedName>
        <fullName evidence="6">Large ribosomal subunit protein uL23</fullName>
    </recommendedName>
</protein>
<dbReference type="GO" id="GO:0005840">
    <property type="term" value="C:ribosome"/>
    <property type="evidence" value="ECO:0007669"/>
    <property type="project" value="UniProtKB-KW"/>
</dbReference>
<dbReference type="NCBIfam" id="NF004363">
    <property type="entry name" value="PRK05738.2-4"/>
    <property type="match status" value="1"/>
</dbReference>
<dbReference type="PANTHER" id="PTHR11620">
    <property type="entry name" value="60S RIBOSOMAL PROTEIN L23A"/>
    <property type="match status" value="1"/>
</dbReference>
<dbReference type="SUPFAM" id="SSF54189">
    <property type="entry name" value="Ribosomal proteins S24e, L23 and L15e"/>
    <property type="match status" value="1"/>
</dbReference>
<comment type="subunit">
    <text evidence="6">Part of the 50S ribosomal subunit. Contacts protein L29, and trigger factor when it is bound to the ribosome.</text>
</comment>
<proteinExistence type="inferred from homology"/>
<sequence>MESALVLTSPHITEKATLLSGDNQYVFKVFSKANKIEIKKAIESLYRVKVIGVRVINVPAKQRRLGKTQGWKKGYKKAIIQIKKGQKIEAITV</sequence>
<keyword evidence="3 6" id="KW-0694">RNA-binding</keyword>
<comment type="similarity">
    <text evidence="1 6">Belongs to the universal ribosomal protein uL23 family.</text>
</comment>
<dbReference type="InterPro" id="IPR012677">
    <property type="entry name" value="Nucleotide-bd_a/b_plait_sf"/>
</dbReference>
<dbReference type="GO" id="GO:0003735">
    <property type="term" value="F:structural constituent of ribosome"/>
    <property type="evidence" value="ECO:0007669"/>
    <property type="project" value="InterPro"/>
</dbReference>
<comment type="caution">
    <text evidence="7">The sequence shown here is derived from an EMBL/GenBank/DDBJ whole genome shotgun (WGS) entry which is preliminary data.</text>
</comment>
<dbReference type="FunFam" id="3.30.70.330:FF:000001">
    <property type="entry name" value="50S ribosomal protein L23"/>
    <property type="match status" value="1"/>
</dbReference>